<feature type="compositionally biased region" description="Low complexity" evidence="1">
    <location>
        <begin position="312"/>
        <end position="327"/>
    </location>
</feature>
<protein>
    <submittedName>
        <fullName evidence="2">Uncharacterized protein</fullName>
    </submittedName>
</protein>
<feature type="region of interest" description="Disordered" evidence="1">
    <location>
        <begin position="776"/>
        <end position="798"/>
    </location>
</feature>
<evidence type="ECO:0000313" key="2">
    <source>
        <dbReference type="EMBL" id="KAL2279664.1"/>
    </source>
</evidence>
<feature type="region of interest" description="Disordered" evidence="1">
    <location>
        <begin position="643"/>
        <end position="707"/>
    </location>
</feature>
<feature type="region of interest" description="Disordered" evidence="1">
    <location>
        <begin position="443"/>
        <end position="470"/>
    </location>
</feature>
<comment type="caution">
    <text evidence="2">The sequence shown here is derived from an EMBL/GenBank/DDBJ whole genome shotgun (WGS) entry which is preliminary data.</text>
</comment>
<evidence type="ECO:0000313" key="3">
    <source>
        <dbReference type="Proteomes" id="UP001600888"/>
    </source>
</evidence>
<gene>
    <name evidence="2" type="ORF">FJTKL_13213</name>
</gene>
<accession>A0ABR4EB49</accession>
<feature type="compositionally biased region" description="Polar residues" evidence="1">
    <location>
        <begin position="570"/>
        <end position="592"/>
    </location>
</feature>
<dbReference type="Proteomes" id="UP001600888">
    <property type="component" value="Unassembled WGS sequence"/>
</dbReference>
<keyword evidence="3" id="KW-1185">Reference proteome</keyword>
<proteinExistence type="predicted"/>
<dbReference type="EMBL" id="JBAWTH010000073">
    <property type="protein sequence ID" value="KAL2279664.1"/>
    <property type="molecule type" value="Genomic_DNA"/>
</dbReference>
<reference evidence="2 3" key="1">
    <citation type="submission" date="2024-03" db="EMBL/GenBank/DDBJ databases">
        <title>A high-quality draft genome sequence of Diaporthe vaccinii, a causative agent of upright dieback and viscid rot disease in cranberry plants.</title>
        <authorList>
            <person name="Sarrasin M."/>
            <person name="Lang B.F."/>
            <person name="Burger G."/>
        </authorList>
    </citation>
    <scope>NUCLEOTIDE SEQUENCE [LARGE SCALE GENOMIC DNA]</scope>
    <source>
        <strain evidence="2 3">IS7</strain>
    </source>
</reference>
<feature type="compositionally biased region" description="Polar residues" evidence="1">
    <location>
        <begin position="284"/>
        <end position="294"/>
    </location>
</feature>
<evidence type="ECO:0000256" key="1">
    <source>
        <dbReference type="SAM" id="MobiDB-lite"/>
    </source>
</evidence>
<feature type="region of interest" description="Disordered" evidence="1">
    <location>
        <begin position="566"/>
        <end position="593"/>
    </location>
</feature>
<organism evidence="2 3">
    <name type="scientific">Diaporthe vaccinii</name>
    <dbReference type="NCBI Taxonomy" id="105482"/>
    <lineage>
        <taxon>Eukaryota</taxon>
        <taxon>Fungi</taxon>
        <taxon>Dikarya</taxon>
        <taxon>Ascomycota</taxon>
        <taxon>Pezizomycotina</taxon>
        <taxon>Sordariomycetes</taxon>
        <taxon>Sordariomycetidae</taxon>
        <taxon>Diaporthales</taxon>
        <taxon>Diaporthaceae</taxon>
        <taxon>Diaporthe</taxon>
        <taxon>Diaporthe eres species complex</taxon>
    </lineage>
</organism>
<feature type="compositionally biased region" description="Polar residues" evidence="1">
    <location>
        <begin position="643"/>
        <end position="658"/>
    </location>
</feature>
<feature type="region of interest" description="Disordered" evidence="1">
    <location>
        <begin position="212"/>
        <end position="400"/>
    </location>
</feature>
<sequence>MSLTTVVKERIAQGEKAPAGTYIHLVGKKDDVKELWEAYLSIQDEMYTPEEDQGELTEEQYAHYVRLVHDAIRSTDKADDAFQKDNNGNATEKQTAMMDFIDSVGMLEVQLISGKLVTAVHNVQSGKMAVPGWPMLAGLRLHMFKTFRERMEKVIEVLTLWKAMCKDLFYTEMTWEKRIAMQPEEEADKKGTNAALNLRRKVEKQEARKLIEENKKREASALESDNADNDNVGNDKQKDASNEDTPATGKPSNKRAKRIKPDQFIAITSKARRSKKAKAAGSAEQATDTNSASQPADLVAEASTNTGDALQPTDAAASTTTSGAGPTQPVTPAASVPVNEDDSSQMVVSPAPASNTTSGSTQPSSGTAFVPINTGRRSQRSLPSTPAPKKTGGSNQTNNIFAGPALVDHGPALRAALTAAPKGQGELIDTAKFPGPLGKSMAHYGNERPPAYSPGQYSLPKQPQKAHLSDQPFPREYQPPGKYMTNQHTSNDFQQNTPQGYNLPHTSQQHQIRGPQGGLAQSSLHRRLPQHGQITRIHYGQGNTQRGQTTSLQKFHKDVKMTASPHGQMVGTQRNSQFSGCTQHGRTSSVQHGQMARIRLSGRNSYVVNHYYQPHVPEDLVSQALPITRDEDNQYTGYEQAVGSSQATGHGQDLNNGQAIGYAKPMGDDQSEDSRQDRSNAGPVTPTFPQPNWSAAPTEVGEGDTPVISTTVTPFVESLPYGEDDSDPDAAAMHQINILSGNVPPKGGNVYTGEVSMFSSSDDDHNAIQDQLTQYSDIVKEEEDDDEDEDESEDFMDL</sequence>
<feature type="compositionally biased region" description="Acidic residues" evidence="1">
    <location>
        <begin position="780"/>
        <end position="798"/>
    </location>
</feature>
<feature type="compositionally biased region" description="Low complexity" evidence="1">
    <location>
        <begin position="354"/>
        <end position="367"/>
    </location>
</feature>
<name>A0ABR4EB49_9PEZI</name>